<dbReference type="Pfam" id="PF08240">
    <property type="entry name" value="ADH_N"/>
    <property type="match status" value="1"/>
</dbReference>
<evidence type="ECO:0000256" key="1">
    <source>
        <dbReference type="ARBA" id="ARBA00001947"/>
    </source>
</evidence>
<dbReference type="Proteomes" id="UP001596203">
    <property type="component" value="Unassembled WGS sequence"/>
</dbReference>
<feature type="domain" description="Enoyl reductase (ER)" evidence="6">
    <location>
        <begin position="27"/>
        <end position="385"/>
    </location>
</feature>
<evidence type="ECO:0000256" key="3">
    <source>
        <dbReference type="ARBA" id="ARBA00022723"/>
    </source>
</evidence>
<keyword evidence="5" id="KW-0560">Oxidoreductase</keyword>
<organism evidence="7 8">
    <name type="scientific">Plantactinospora solaniradicis</name>
    <dbReference type="NCBI Taxonomy" id="1723736"/>
    <lineage>
        <taxon>Bacteria</taxon>
        <taxon>Bacillati</taxon>
        <taxon>Actinomycetota</taxon>
        <taxon>Actinomycetes</taxon>
        <taxon>Micromonosporales</taxon>
        <taxon>Micromonosporaceae</taxon>
        <taxon>Plantactinospora</taxon>
    </lineage>
</organism>
<evidence type="ECO:0000313" key="7">
    <source>
        <dbReference type="EMBL" id="MFC6019925.1"/>
    </source>
</evidence>
<dbReference type="EMBL" id="JBHSPR010000023">
    <property type="protein sequence ID" value="MFC6019925.1"/>
    <property type="molecule type" value="Genomic_DNA"/>
</dbReference>
<dbReference type="PANTHER" id="PTHR43350">
    <property type="entry name" value="NAD-DEPENDENT ALCOHOL DEHYDROGENASE"/>
    <property type="match status" value="1"/>
</dbReference>
<evidence type="ECO:0000256" key="5">
    <source>
        <dbReference type="ARBA" id="ARBA00023002"/>
    </source>
</evidence>
<dbReference type="PANTHER" id="PTHR43350:SF2">
    <property type="entry name" value="GROES-LIKE ZINC-BINDING ALCOHOL DEHYDROGENASE FAMILY PROTEIN"/>
    <property type="match status" value="1"/>
</dbReference>
<evidence type="ECO:0000256" key="2">
    <source>
        <dbReference type="ARBA" id="ARBA00008072"/>
    </source>
</evidence>
<dbReference type="InterPro" id="IPR013149">
    <property type="entry name" value="ADH-like_C"/>
</dbReference>
<keyword evidence="8" id="KW-1185">Reference proteome</keyword>
<sequence length="389" mass="40131">MPEPLDRQDVPVGAGLPADMLAAILPDDRPGLAVTRIPVPVPRADEALVRVTACGVCHTDLHVIKGEVAFPRPAVLGHEISGTVVAFGEGTTDRRGLDVGDRVVGAFIMPCTRCAACQRGRDDMCEAFFAQNRLRGTLYDGESRLAMPDGSFLAMYSMGGLAEYSVVPLAALAALPDGLDPVSAATLGCAAFTAYGAVHRAGELRPGQSVAVVAVGGVGSGVIQVARAGGAEIVIAVDVAPEKLENAKRLGATHLVNSREVDAVAAVREITGGRGVDIGFEALGQPATFRQAVGMLADGGRMVAIGIAAGAASAEVEITPLVRRGYTITGSFGARTRADLPEVVRGAAEGHFDTVNLVTRQYSLAEADEAYQALARGEITGRAVVVMAP</sequence>
<dbReference type="SUPFAM" id="SSF50129">
    <property type="entry name" value="GroES-like"/>
    <property type="match status" value="1"/>
</dbReference>
<comment type="cofactor">
    <cofactor evidence="1">
        <name>Zn(2+)</name>
        <dbReference type="ChEBI" id="CHEBI:29105"/>
    </cofactor>
</comment>
<comment type="similarity">
    <text evidence="2">Belongs to the zinc-containing alcohol dehydrogenase family.</text>
</comment>
<protein>
    <submittedName>
        <fullName evidence="7">Zinc-binding dehydrogenase</fullName>
    </submittedName>
</protein>
<name>A0ABW1KEQ4_9ACTN</name>
<evidence type="ECO:0000313" key="8">
    <source>
        <dbReference type="Proteomes" id="UP001596203"/>
    </source>
</evidence>
<accession>A0ABW1KEQ4</accession>
<evidence type="ECO:0000256" key="4">
    <source>
        <dbReference type="ARBA" id="ARBA00022833"/>
    </source>
</evidence>
<comment type="caution">
    <text evidence="7">The sequence shown here is derived from an EMBL/GenBank/DDBJ whole genome shotgun (WGS) entry which is preliminary data.</text>
</comment>
<gene>
    <name evidence="7" type="ORF">ACFP2T_27470</name>
</gene>
<keyword evidence="4" id="KW-0862">Zinc</keyword>
<dbReference type="SMART" id="SM00829">
    <property type="entry name" value="PKS_ER"/>
    <property type="match status" value="1"/>
</dbReference>
<dbReference type="SUPFAM" id="SSF51735">
    <property type="entry name" value="NAD(P)-binding Rossmann-fold domains"/>
    <property type="match status" value="1"/>
</dbReference>
<dbReference type="Gene3D" id="3.90.180.10">
    <property type="entry name" value="Medium-chain alcohol dehydrogenases, catalytic domain"/>
    <property type="match status" value="1"/>
</dbReference>
<dbReference type="InterPro" id="IPR020843">
    <property type="entry name" value="ER"/>
</dbReference>
<dbReference type="InterPro" id="IPR036291">
    <property type="entry name" value="NAD(P)-bd_dom_sf"/>
</dbReference>
<dbReference type="Gene3D" id="3.40.50.720">
    <property type="entry name" value="NAD(P)-binding Rossmann-like Domain"/>
    <property type="match status" value="1"/>
</dbReference>
<dbReference type="InterPro" id="IPR011032">
    <property type="entry name" value="GroES-like_sf"/>
</dbReference>
<reference evidence="8" key="1">
    <citation type="journal article" date="2019" name="Int. J. Syst. Evol. Microbiol.">
        <title>The Global Catalogue of Microorganisms (GCM) 10K type strain sequencing project: providing services to taxonomists for standard genome sequencing and annotation.</title>
        <authorList>
            <consortium name="The Broad Institute Genomics Platform"/>
            <consortium name="The Broad Institute Genome Sequencing Center for Infectious Disease"/>
            <person name="Wu L."/>
            <person name="Ma J."/>
        </authorList>
    </citation>
    <scope>NUCLEOTIDE SEQUENCE [LARGE SCALE GENOMIC DNA]</scope>
    <source>
        <strain evidence="8">ZS-35-S2</strain>
    </source>
</reference>
<keyword evidence="3" id="KW-0479">Metal-binding</keyword>
<proteinExistence type="inferred from homology"/>
<dbReference type="Pfam" id="PF00107">
    <property type="entry name" value="ADH_zinc_N"/>
    <property type="match status" value="1"/>
</dbReference>
<dbReference type="InterPro" id="IPR013154">
    <property type="entry name" value="ADH-like_N"/>
</dbReference>
<evidence type="ECO:0000259" key="6">
    <source>
        <dbReference type="SMART" id="SM00829"/>
    </source>
</evidence>
<dbReference type="RefSeq" id="WP_377426449.1">
    <property type="nucleotide sequence ID" value="NZ_JBHSPR010000023.1"/>
</dbReference>